<dbReference type="Proteomes" id="UP000658690">
    <property type="component" value="Unassembled WGS sequence"/>
</dbReference>
<dbReference type="EMBL" id="WHOC01000094">
    <property type="protein sequence ID" value="NOU87881.1"/>
    <property type="molecule type" value="Genomic_DNA"/>
</dbReference>
<sequence>MSDRCKLIQGGSYEAKTGRYTNVSAKIFEGIRCGWRVSHVVEVRAAITQARNLYNVKVTGNSVAMADGSTDGILFGGYAADSWNVYGMIASGDVLQASAGGFGVRLFRGVNCMVDKNLITGSNYAIYIDTCNQLVLSYNLVSGSGICGLQATNDSNDAIVTGNLFTEVQNKGIFVTSSSDRWMMNFNLFRNTAKASGQKAAEFSAGSTKGSFNGNLFWSNQTTKPATLLYTTSDTTLFMYAGNNLVGAYSGTAPINVASSVGSATATNMS</sequence>
<dbReference type="Gene3D" id="2.160.20.10">
    <property type="entry name" value="Single-stranded right-handed beta-helix, Pectin lyase-like"/>
    <property type="match status" value="1"/>
</dbReference>
<evidence type="ECO:0000313" key="3">
    <source>
        <dbReference type="Proteomes" id="UP000658690"/>
    </source>
</evidence>
<organism evidence="2 3">
    <name type="scientific">Paenibacillus germinis</name>
    <dbReference type="NCBI Taxonomy" id="2654979"/>
    <lineage>
        <taxon>Bacteria</taxon>
        <taxon>Bacillati</taxon>
        <taxon>Bacillota</taxon>
        <taxon>Bacilli</taxon>
        <taxon>Bacillales</taxon>
        <taxon>Paenibacillaceae</taxon>
        <taxon>Paenibacillus</taxon>
    </lineage>
</organism>
<name>A0ABX1Z3Q4_9BACL</name>
<feature type="domain" description="Right handed beta helix" evidence="1">
    <location>
        <begin position="97"/>
        <end position="217"/>
    </location>
</feature>
<dbReference type="InterPro" id="IPR011050">
    <property type="entry name" value="Pectin_lyase_fold/virulence"/>
</dbReference>
<evidence type="ECO:0000259" key="1">
    <source>
        <dbReference type="Pfam" id="PF13229"/>
    </source>
</evidence>
<protein>
    <recommendedName>
        <fullName evidence="1">Right handed beta helix domain-containing protein</fullName>
    </recommendedName>
</protein>
<keyword evidence="3" id="KW-1185">Reference proteome</keyword>
<dbReference type="InterPro" id="IPR039448">
    <property type="entry name" value="Beta_helix"/>
</dbReference>
<dbReference type="Pfam" id="PF13229">
    <property type="entry name" value="Beta_helix"/>
    <property type="match status" value="1"/>
</dbReference>
<dbReference type="SUPFAM" id="SSF51126">
    <property type="entry name" value="Pectin lyase-like"/>
    <property type="match status" value="1"/>
</dbReference>
<proteinExistence type="predicted"/>
<reference evidence="2 3" key="1">
    <citation type="submission" date="2019-10" db="EMBL/GenBank/DDBJ databases">
        <title>Description of Paenibacillus choica sp. nov.</title>
        <authorList>
            <person name="Carlier A."/>
            <person name="Qi S."/>
        </authorList>
    </citation>
    <scope>NUCLEOTIDE SEQUENCE [LARGE SCALE GENOMIC DNA]</scope>
    <source>
        <strain evidence="2 3">LMG 31460</strain>
    </source>
</reference>
<evidence type="ECO:0000313" key="2">
    <source>
        <dbReference type="EMBL" id="NOU87881.1"/>
    </source>
</evidence>
<gene>
    <name evidence="2" type="ORF">GC102_19190</name>
</gene>
<dbReference type="InterPro" id="IPR012334">
    <property type="entry name" value="Pectin_lyas_fold"/>
</dbReference>
<accession>A0ABX1Z3Q4</accession>
<comment type="caution">
    <text evidence="2">The sequence shown here is derived from an EMBL/GenBank/DDBJ whole genome shotgun (WGS) entry which is preliminary data.</text>
</comment>